<dbReference type="KEGG" id="ehl:EHLA_2421"/>
<feature type="transmembrane region" description="Helical" evidence="2">
    <location>
        <begin position="119"/>
        <end position="142"/>
    </location>
</feature>
<reference evidence="5" key="1">
    <citation type="submission" date="2017-09" db="EMBL/GenBank/DDBJ databases">
        <authorList>
            <person name="Shetty A S."/>
        </authorList>
    </citation>
    <scope>NUCLEOTIDE SEQUENCE [LARGE SCALE GENOMIC DNA]</scope>
</reference>
<sequence length="488" mass="56184">MTYRELLELYKAGELELEQRKRIEKDIEKQEAISDYLYEQEGIPGLEDVFAEEDRNSFVFADGRQTETGKEKAEADAQEQRARGQRGKNKKRRSTKEEDIDTEFITMINRSIRRAFRRLGLTVLALAFALILFVQFCFPTIVSCFYYNPAENIGNKDYTINKMSRDMAVYSEVFLPGKRRVSVEAESKGYGKYNITVNQTSSFTRNLTDVSGEIVRGKLRYYDNNILKTPVSNAFAYSNLVGKEENTLEENLQCTRKYFQLKENEEVNMCAAGTKEQSIESLKNLDSQKMYIGYISLDKIMPYADFKKYVDKQDLSEVWCAVQVLEPQKDEGDLEEAADFSNKDKAEAGEEYITDFLSGAANIGFVCVPSYNAAFNWDDKKYPALLPGCETDQMDEPDHWDSVENNLKKENYARQHFVSLLNYLSDQKQFLKMIAGDDYSPEALKEMASYVKKNGLKIYGFTTIADKDTLLKLSKQSEVYEIYTEELN</sequence>
<dbReference type="Pfam" id="PF13791">
    <property type="entry name" value="Sigma_reg_C"/>
    <property type="match status" value="1"/>
</dbReference>
<evidence type="ECO:0000256" key="2">
    <source>
        <dbReference type="SAM" id="Phobius"/>
    </source>
</evidence>
<dbReference type="AlphaFoldDB" id="A0A285PYB5"/>
<keyword evidence="5" id="KW-1185">Reference proteome</keyword>
<gene>
    <name evidence="4" type="ORF">EHLA_2421</name>
</gene>
<accession>A0A285PYB5</accession>
<feature type="domain" description="Sigma factor regulator C-terminal" evidence="3">
    <location>
        <begin position="283"/>
        <end position="481"/>
    </location>
</feature>
<keyword evidence="2" id="KW-0812">Transmembrane</keyword>
<name>A0A285PYB5_9FIRM</name>
<feature type="compositionally biased region" description="Basic and acidic residues" evidence="1">
    <location>
        <begin position="64"/>
        <end position="82"/>
    </location>
</feature>
<proteinExistence type="predicted"/>
<feature type="compositionally biased region" description="Basic residues" evidence="1">
    <location>
        <begin position="83"/>
        <end position="94"/>
    </location>
</feature>
<evidence type="ECO:0000256" key="1">
    <source>
        <dbReference type="SAM" id="MobiDB-lite"/>
    </source>
</evidence>
<evidence type="ECO:0000313" key="5">
    <source>
        <dbReference type="Proteomes" id="UP000217549"/>
    </source>
</evidence>
<dbReference type="RefSeq" id="WP_096240905.1">
    <property type="nucleotide sequence ID" value="NZ_LT907978.1"/>
</dbReference>
<dbReference type="InterPro" id="IPR025672">
    <property type="entry name" value="Sigma_reg_C_dom"/>
</dbReference>
<keyword evidence="2" id="KW-0472">Membrane</keyword>
<organism evidence="4 5">
    <name type="scientific">Anaerobutyricum hallii</name>
    <dbReference type="NCBI Taxonomy" id="39488"/>
    <lineage>
        <taxon>Bacteria</taxon>
        <taxon>Bacillati</taxon>
        <taxon>Bacillota</taxon>
        <taxon>Clostridia</taxon>
        <taxon>Lachnospirales</taxon>
        <taxon>Lachnospiraceae</taxon>
        <taxon>Anaerobutyricum</taxon>
    </lineage>
</organism>
<evidence type="ECO:0000259" key="3">
    <source>
        <dbReference type="Pfam" id="PF13791"/>
    </source>
</evidence>
<keyword evidence="2" id="KW-1133">Transmembrane helix</keyword>
<evidence type="ECO:0000313" key="4">
    <source>
        <dbReference type="EMBL" id="SOB72975.1"/>
    </source>
</evidence>
<dbReference type="EMBL" id="LT907978">
    <property type="protein sequence ID" value="SOB72975.1"/>
    <property type="molecule type" value="Genomic_DNA"/>
</dbReference>
<protein>
    <submittedName>
        <fullName evidence="4">Sigma factor regulator C-terminal domain</fullName>
    </submittedName>
</protein>
<dbReference type="Proteomes" id="UP000217549">
    <property type="component" value="Chromosome I"/>
</dbReference>
<feature type="region of interest" description="Disordered" evidence="1">
    <location>
        <begin position="60"/>
        <end position="96"/>
    </location>
</feature>